<dbReference type="Proteomes" id="UP001589608">
    <property type="component" value="Unassembled WGS sequence"/>
</dbReference>
<evidence type="ECO:0000256" key="1">
    <source>
        <dbReference type="SAM" id="MobiDB-lite"/>
    </source>
</evidence>
<evidence type="ECO:0000313" key="3">
    <source>
        <dbReference type="Proteomes" id="UP001589608"/>
    </source>
</evidence>
<gene>
    <name evidence="2" type="ORF">ACFFTR_50055</name>
</gene>
<organism evidence="2 3">
    <name type="scientific">Dactylosporangium vinaceum</name>
    <dbReference type="NCBI Taxonomy" id="53362"/>
    <lineage>
        <taxon>Bacteria</taxon>
        <taxon>Bacillati</taxon>
        <taxon>Actinomycetota</taxon>
        <taxon>Actinomycetes</taxon>
        <taxon>Micromonosporales</taxon>
        <taxon>Micromonosporaceae</taxon>
        <taxon>Dactylosporangium</taxon>
    </lineage>
</organism>
<sequence>MRRDWRCATCATPWPCAIGQANLTATVHAGNGPGVGLALASAIGRAWLDQPDACPGCLIGQFLHWISDDLYAMIATEPGAPTATPTAHDNLRTRPSPRTRTPAQHLPDCPYPPPAADRHDVADQTMPAGAVPT</sequence>
<proteinExistence type="predicted"/>
<dbReference type="RefSeq" id="WP_223094258.1">
    <property type="nucleotide sequence ID" value="NZ_CP061913.1"/>
</dbReference>
<feature type="region of interest" description="Disordered" evidence="1">
    <location>
        <begin position="77"/>
        <end position="133"/>
    </location>
</feature>
<dbReference type="EMBL" id="JBHMCA010000087">
    <property type="protein sequence ID" value="MFB9451259.1"/>
    <property type="molecule type" value="Genomic_DNA"/>
</dbReference>
<evidence type="ECO:0000313" key="2">
    <source>
        <dbReference type="EMBL" id="MFB9451259.1"/>
    </source>
</evidence>
<keyword evidence="3" id="KW-1185">Reference proteome</keyword>
<reference evidence="2 3" key="1">
    <citation type="submission" date="2024-09" db="EMBL/GenBank/DDBJ databases">
        <authorList>
            <person name="Sun Q."/>
            <person name="Mori K."/>
        </authorList>
    </citation>
    <scope>NUCLEOTIDE SEQUENCE [LARGE SCALE GENOMIC DNA]</scope>
    <source>
        <strain evidence="2 3">JCM 3307</strain>
    </source>
</reference>
<accession>A0ABV5MQV7</accession>
<protein>
    <submittedName>
        <fullName evidence="2">Uncharacterized protein</fullName>
    </submittedName>
</protein>
<comment type="caution">
    <text evidence="2">The sequence shown here is derived from an EMBL/GenBank/DDBJ whole genome shotgun (WGS) entry which is preliminary data.</text>
</comment>
<feature type="compositionally biased region" description="Low complexity" evidence="1">
    <location>
        <begin position="77"/>
        <end position="102"/>
    </location>
</feature>
<name>A0ABV5MQV7_9ACTN</name>